<accession>A0ABP9BCL2</accession>
<dbReference type="Pfam" id="PF07538">
    <property type="entry name" value="ChW"/>
    <property type="match status" value="1"/>
</dbReference>
<organism evidence="2 3">
    <name type="scientific">Streptomyces ziwulingensis</name>
    <dbReference type="NCBI Taxonomy" id="1045501"/>
    <lineage>
        <taxon>Bacteria</taxon>
        <taxon>Bacillati</taxon>
        <taxon>Actinomycetota</taxon>
        <taxon>Actinomycetes</taxon>
        <taxon>Kitasatosporales</taxon>
        <taxon>Streptomycetaceae</taxon>
        <taxon>Streptomyces</taxon>
    </lineage>
</organism>
<evidence type="ECO:0000313" key="3">
    <source>
        <dbReference type="Proteomes" id="UP001501265"/>
    </source>
</evidence>
<name>A0ABP9BCL2_9ACTN</name>
<feature type="region of interest" description="Disordered" evidence="1">
    <location>
        <begin position="23"/>
        <end position="121"/>
    </location>
</feature>
<sequence>MLAAAGIAGVVLLVVPLLIWATDDSKKKEKDEVSVAAQSDTVLDDEALDAPKGAYAPAEPTPEPSSPKPSAKKEKPSATPVPEPPVQQQSAVAAPEPTPEKKTADSDAGQVKQEAPKPTPNTAALAVQRLATASPGRHVCYRAYVQGSGWQTPVCDGATAGAEGQGRPIKAINIAVSDANGVNANEFIQKVGWPTKWAGVPNGVDLTIGSARQDAPNMAGFGVSVNEGIVCQNTQVRDSGWLGMGCDEPGGYIFGGSLNEDHWLEAVRFTV</sequence>
<dbReference type="EMBL" id="BAABIG010000018">
    <property type="protein sequence ID" value="GAA4792717.1"/>
    <property type="molecule type" value="Genomic_DNA"/>
</dbReference>
<keyword evidence="3" id="KW-1185">Reference proteome</keyword>
<evidence type="ECO:0000256" key="1">
    <source>
        <dbReference type="SAM" id="MobiDB-lite"/>
    </source>
</evidence>
<dbReference type="InterPro" id="IPR006637">
    <property type="entry name" value="ChW"/>
</dbReference>
<evidence type="ECO:0000313" key="2">
    <source>
        <dbReference type="EMBL" id="GAA4792717.1"/>
    </source>
</evidence>
<dbReference type="SMART" id="SM00728">
    <property type="entry name" value="ChW"/>
    <property type="match status" value="1"/>
</dbReference>
<protein>
    <recommendedName>
        <fullName evidence="4">Hydrolase</fullName>
    </recommendedName>
</protein>
<proteinExistence type="predicted"/>
<comment type="caution">
    <text evidence="2">The sequence shown here is derived from an EMBL/GenBank/DDBJ whole genome shotgun (WGS) entry which is preliminary data.</text>
</comment>
<evidence type="ECO:0008006" key="4">
    <source>
        <dbReference type="Google" id="ProtNLM"/>
    </source>
</evidence>
<gene>
    <name evidence="2" type="ORF">GCM10023220_18240</name>
</gene>
<feature type="compositionally biased region" description="Basic and acidic residues" evidence="1">
    <location>
        <begin position="23"/>
        <end position="33"/>
    </location>
</feature>
<reference evidence="3" key="1">
    <citation type="journal article" date="2019" name="Int. J. Syst. Evol. Microbiol.">
        <title>The Global Catalogue of Microorganisms (GCM) 10K type strain sequencing project: providing services to taxonomists for standard genome sequencing and annotation.</title>
        <authorList>
            <consortium name="The Broad Institute Genomics Platform"/>
            <consortium name="The Broad Institute Genome Sequencing Center for Infectious Disease"/>
            <person name="Wu L."/>
            <person name="Ma J."/>
        </authorList>
    </citation>
    <scope>NUCLEOTIDE SEQUENCE [LARGE SCALE GENOMIC DNA]</scope>
    <source>
        <strain evidence="3">JCM 18081</strain>
    </source>
</reference>
<dbReference type="Proteomes" id="UP001501265">
    <property type="component" value="Unassembled WGS sequence"/>
</dbReference>